<protein>
    <submittedName>
        <fullName evidence="1">Uncharacterized protein</fullName>
    </submittedName>
</protein>
<organism evidence="1 2">
    <name type="scientific">Mycolicibacterium chlorophenolicum</name>
    <dbReference type="NCBI Taxonomy" id="37916"/>
    <lineage>
        <taxon>Bacteria</taxon>
        <taxon>Bacillati</taxon>
        <taxon>Actinomycetota</taxon>
        <taxon>Actinomycetes</taxon>
        <taxon>Mycobacteriales</taxon>
        <taxon>Mycobacteriaceae</taxon>
        <taxon>Mycolicibacterium</taxon>
    </lineage>
</organism>
<dbReference type="Proteomes" id="UP000036513">
    <property type="component" value="Unassembled WGS sequence"/>
</dbReference>
<evidence type="ECO:0000313" key="2">
    <source>
        <dbReference type="Proteomes" id="UP000036513"/>
    </source>
</evidence>
<proteinExistence type="predicted"/>
<comment type="caution">
    <text evidence="1">The sequence shown here is derived from an EMBL/GenBank/DDBJ whole genome shotgun (WGS) entry which is preliminary data.</text>
</comment>
<name>A0A0J6VVF1_9MYCO</name>
<evidence type="ECO:0000313" key="1">
    <source>
        <dbReference type="EMBL" id="KMO74109.1"/>
    </source>
</evidence>
<dbReference type="EMBL" id="JYNL01000036">
    <property type="protein sequence ID" value="KMO74109.1"/>
    <property type="molecule type" value="Genomic_DNA"/>
</dbReference>
<accession>A0A0J6VVF1</accession>
<gene>
    <name evidence="1" type="ORF">MCHLDSM_03771</name>
</gene>
<dbReference type="RefSeq" id="WP_014805562.1">
    <property type="nucleotide sequence ID" value="NZ_JYNL01000036.1"/>
</dbReference>
<reference evidence="1 2" key="1">
    <citation type="journal article" date="2015" name="Genome Biol. Evol.">
        <title>Characterization of Three Mycobacterium spp. with Potential Use in Bioremediation by Genome Sequencing and Comparative Genomics.</title>
        <authorList>
            <person name="Das S."/>
            <person name="Pettersson B.M."/>
            <person name="Behra P.R."/>
            <person name="Ramesh M."/>
            <person name="Dasgupta S."/>
            <person name="Bhattacharya A."/>
            <person name="Kirsebom L.A."/>
        </authorList>
    </citation>
    <scope>NUCLEOTIDE SEQUENCE [LARGE SCALE GENOMIC DNA]</scope>
    <source>
        <strain evidence="1 2">DSM 43826</strain>
    </source>
</reference>
<keyword evidence="2" id="KW-1185">Reference proteome</keyword>
<sequence length="98" mass="10522">MTVPWSLTTTAPQRIDTTIGTADDHDAAVTAVLFAAQDAIAAAELSAAPAARYELRAADELVALLQTGADEDGRPDYASTSRLIQRIEWQRYLSAAPY</sequence>
<dbReference type="PATRIC" id="fig|37916.4.peg.3716"/>
<dbReference type="AlphaFoldDB" id="A0A0J6VVF1"/>